<dbReference type="SUPFAM" id="SSF56281">
    <property type="entry name" value="Metallo-hydrolase/oxidoreductase"/>
    <property type="match status" value="1"/>
</dbReference>
<accession>A0ABU5C9L4</accession>
<dbReference type="Pfam" id="PF00753">
    <property type="entry name" value="Lactamase_B"/>
    <property type="match status" value="1"/>
</dbReference>
<evidence type="ECO:0000313" key="3">
    <source>
        <dbReference type="Proteomes" id="UP001281447"/>
    </source>
</evidence>
<dbReference type="EMBL" id="JAWDIP010000003">
    <property type="protein sequence ID" value="MDY0395518.1"/>
    <property type="molecule type" value="Genomic_DNA"/>
</dbReference>
<proteinExistence type="predicted"/>
<name>A0ABU5C9L4_9BACI</name>
<dbReference type="InterPro" id="IPR001279">
    <property type="entry name" value="Metallo-B-lactamas"/>
</dbReference>
<dbReference type="SMART" id="SM00849">
    <property type="entry name" value="Lactamase_B"/>
    <property type="match status" value="1"/>
</dbReference>
<dbReference type="PANTHER" id="PTHR42951:SF4">
    <property type="entry name" value="ACYL-COENZYME A THIOESTERASE MBLAC2"/>
    <property type="match status" value="1"/>
</dbReference>
<protein>
    <submittedName>
        <fullName evidence="2">MBL fold metallo-hydrolase</fullName>
    </submittedName>
</protein>
<gene>
    <name evidence="2" type="ORF">RWE15_15135</name>
</gene>
<evidence type="ECO:0000259" key="1">
    <source>
        <dbReference type="SMART" id="SM00849"/>
    </source>
</evidence>
<organism evidence="2 3">
    <name type="scientific">Tigheibacillus halophilus</name>
    <dbReference type="NCBI Taxonomy" id="361280"/>
    <lineage>
        <taxon>Bacteria</taxon>
        <taxon>Bacillati</taxon>
        <taxon>Bacillota</taxon>
        <taxon>Bacilli</taxon>
        <taxon>Bacillales</taxon>
        <taxon>Bacillaceae</taxon>
        <taxon>Tigheibacillus</taxon>
    </lineage>
</organism>
<dbReference type="Gene3D" id="3.60.15.10">
    <property type="entry name" value="Ribonuclease Z/Hydroxyacylglutathione hydrolase-like"/>
    <property type="match status" value="1"/>
</dbReference>
<keyword evidence="3" id="KW-1185">Reference proteome</keyword>
<comment type="caution">
    <text evidence="2">The sequence shown here is derived from an EMBL/GenBank/DDBJ whole genome shotgun (WGS) entry which is preliminary data.</text>
</comment>
<dbReference type="InterPro" id="IPR050855">
    <property type="entry name" value="NDM-1-like"/>
</dbReference>
<evidence type="ECO:0000313" key="2">
    <source>
        <dbReference type="EMBL" id="MDY0395518.1"/>
    </source>
</evidence>
<feature type="domain" description="Metallo-beta-lactamase" evidence="1">
    <location>
        <begin position="1"/>
        <end position="163"/>
    </location>
</feature>
<dbReference type="PANTHER" id="PTHR42951">
    <property type="entry name" value="METALLO-BETA-LACTAMASE DOMAIN-CONTAINING"/>
    <property type="match status" value="1"/>
</dbReference>
<dbReference type="Proteomes" id="UP001281447">
    <property type="component" value="Unassembled WGS sequence"/>
</dbReference>
<dbReference type="InterPro" id="IPR036866">
    <property type="entry name" value="RibonucZ/Hydroxyglut_hydro"/>
</dbReference>
<sequence>MLVDTGPRIQKQQLKKVFSAWNVQQVALTHSHEDHTGMASWIAKHKNADIFCHERMVKAAARKAHLPWYRELFIGPRFGFSAQAYPNVLQTSKHQFLPIETPGHTTDHICLFEPDKGWLFTGGSVCYSLSQSIYERRIDIRLYSIHTEIKQIGLSNDFLWTCRNDNEWKRNDAS</sequence>
<reference evidence="2 3" key="1">
    <citation type="submission" date="2023-10" db="EMBL/GenBank/DDBJ databases">
        <title>Virgibacillus halophilus 5B73C genome.</title>
        <authorList>
            <person name="Miliotis G."/>
            <person name="Sengupta P."/>
            <person name="Hameed A."/>
            <person name="Chuvochina M."/>
            <person name="Mcdonagh F."/>
            <person name="Simpson A.C."/>
            <person name="Singh N.K."/>
            <person name="Rekha P.D."/>
            <person name="Raman K."/>
            <person name="Hugenholtz P."/>
            <person name="Venkateswaran K."/>
        </authorList>
    </citation>
    <scope>NUCLEOTIDE SEQUENCE [LARGE SCALE GENOMIC DNA]</scope>
    <source>
        <strain evidence="2 3">5B73C</strain>
    </source>
</reference>